<dbReference type="Proteomes" id="UP000526408">
    <property type="component" value="Unassembled WGS sequence"/>
</dbReference>
<keyword evidence="4" id="KW-1185">Reference proteome</keyword>
<comment type="caution">
    <text evidence="3">The sequence shown here is derived from an EMBL/GenBank/DDBJ whole genome shotgun (WGS) entry which is preliminary data.</text>
</comment>
<feature type="signal peptide" evidence="2">
    <location>
        <begin position="1"/>
        <end position="19"/>
    </location>
</feature>
<evidence type="ECO:0000313" key="4">
    <source>
        <dbReference type="Proteomes" id="UP000526408"/>
    </source>
</evidence>
<reference evidence="3 4" key="1">
    <citation type="submission" date="2020-04" db="EMBL/GenBank/DDBJ databases">
        <authorList>
            <person name="Yoon J."/>
        </authorList>
    </citation>
    <scope>NUCLEOTIDE SEQUENCE [LARGE SCALE GENOMIC DNA]</scope>
    <source>
        <strain evidence="3 4">KMU-115</strain>
    </source>
</reference>
<feature type="compositionally biased region" description="Acidic residues" evidence="1">
    <location>
        <begin position="25"/>
        <end position="34"/>
    </location>
</feature>
<evidence type="ECO:0000313" key="3">
    <source>
        <dbReference type="EMBL" id="NKX44241.1"/>
    </source>
</evidence>
<dbReference type="RefSeq" id="WP_168622627.1">
    <property type="nucleotide sequence ID" value="NZ_JAAZQQ010000002.1"/>
</dbReference>
<evidence type="ECO:0000256" key="2">
    <source>
        <dbReference type="SAM" id="SignalP"/>
    </source>
</evidence>
<feature type="compositionally biased region" description="Pro residues" evidence="1">
    <location>
        <begin position="37"/>
        <end position="53"/>
    </location>
</feature>
<dbReference type="EMBL" id="JAAZQQ010000002">
    <property type="protein sequence ID" value="NKX44241.1"/>
    <property type="molecule type" value="Genomic_DNA"/>
</dbReference>
<keyword evidence="2" id="KW-0732">Signal</keyword>
<evidence type="ECO:0000256" key="1">
    <source>
        <dbReference type="SAM" id="MobiDB-lite"/>
    </source>
</evidence>
<proteinExistence type="predicted"/>
<feature type="region of interest" description="Disordered" evidence="1">
    <location>
        <begin position="25"/>
        <end position="79"/>
    </location>
</feature>
<feature type="chain" id="PRO_5031313571" evidence="2">
    <location>
        <begin position="20"/>
        <end position="261"/>
    </location>
</feature>
<organism evidence="3 4">
    <name type="scientific">Roseicyclus persicicus</name>
    <dbReference type="NCBI Taxonomy" id="2650661"/>
    <lineage>
        <taxon>Bacteria</taxon>
        <taxon>Pseudomonadati</taxon>
        <taxon>Pseudomonadota</taxon>
        <taxon>Alphaproteobacteria</taxon>
        <taxon>Rhodobacterales</taxon>
        <taxon>Roseobacteraceae</taxon>
        <taxon>Roseicyclus</taxon>
    </lineage>
</organism>
<gene>
    <name evidence="3" type="ORF">HCU73_06525</name>
</gene>
<accession>A0A7X6GXJ3</accession>
<name>A0A7X6GXJ3_9RHOB</name>
<sequence>MIELAALLPLLLIAGAAVALFGDGDDAAPAEDAPDLQPDPPPVEEPPPEPEPPVNDLDAASAAPDPAPPEDPPVTDLGGGSAFEVLAALVAAPMSAAPALPALTTSDDDMDVIELEITEAAFARIVDDPMDGEDDGFVARLDGSDVMEITLSDEVKGDLLVLETANHLPSGADGAMETQFALGLYILPEDQALPDALPEGSEEDLVAELGLIKIGTVDLGHVTVAVDAVTGEEIIVEDARQLDLPEIVSNRAVVTASAIFA</sequence>
<dbReference type="AlphaFoldDB" id="A0A7X6GXJ3"/>
<protein>
    <submittedName>
        <fullName evidence="3">Uncharacterized protein</fullName>
    </submittedName>
</protein>